<name>K4IK84_PSYTT</name>
<dbReference type="Proteomes" id="UP000008514">
    <property type="component" value="Chromosome"/>
</dbReference>
<dbReference type="EMBL" id="CP003879">
    <property type="protein sequence ID" value="AFU69491.1"/>
    <property type="molecule type" value="Genomic_DNA"/>
</dbReference>
<keyword evidence="2" id="KW-1185">Reference proteome</keyword>
<dbReference type="HOGENOM" id="CLU_2790968_0_0_10"/>
<protein>
    <submittedName>
        <fullName evidence="1">Uncharacterized protein</fullName>
    </submittedName>
</protein>
<evidence type="ECO:0000313" key="2">
    <source>
        <dbReference type="Proteomes" id="UP000008514"/>
    </source>
</evidence>
<sequence>MSPKKRGRLGEGKLNARLCTEPACIALAGRPVEVFDEGAADFLFILLLLKRQIWVNNQALLYPIIKKI</sequence>
<accession>K4IK84</accession>
<proteinExistence type="predicted"/>
<evidence type="ECO:0000313" key="1">
    <source>
        <dbReference type="EMBL" id="AFU69491.1"/>
    </source>
</evidence>
<dbReference type="AlphaFoldDB" id="K4IK84"/>
<reference evidence="1" key="1">
    <citation type="submission" date="2006-03" db="EMBL/GenBank/DDBJ databases">
        <authorList>
            <person name="Bowman J."/>
            <person name="Ferriera S."/>
            <person name="Johnson J."/>
            <person name="Kravitz S."/>
            <person name="Halpern A."/>
            <person name="Remington K."/>
            <person name="Beeson K."/>
            <person name="Tran B."/>
            <person name="Rogers Y.-H."/>
            <person name="Friedman R."/>
            <person name="Venter J.C."/>
        </authorList>
    </citation>
    <scope>NUCLEOTIDE SEQUENCE [LARGE SCALE GENOMIC DNA]</scope>
    <source>
        <strain evidence="1">ATCC 700755</strain>
    </source>
</reference>
<dbReference type="KEGG" id="ptq:P700755_002764"/>
<organism evidence="1 2">
    <name type="scientific">Psychroflexus torquis (strain ATCC 700755 / CIP 106069 / ACAM 623)</name>
    <dbReference type="NCBI Taxonomy" id="313595"/>
    <lineage>
        <taxon>Bacteria</taxon>
        <taxon>Pseudomonadati</taxon>
        <taxon>Bacteroidota</taxon>
        <taxon>Flavobacteriia</taxon>
        <taxon>Flavobacteriales</taxon>
        <taxon>Flavobacteriaceae</taxon>
        <taxon>Psychroflexus</taxon>
    </lineage>
</organism>
<gene>
    <name evidence="1" type="ordered locus">P700755_002764</name>
</gene>
<reference evidence="1" key="2">
    <citation type="submission" date="2012-09" db="EMBL/GenBank/DDBJ databases">
        <title>The complete sequence of Psychroflexus torquis an extreme psychrophile from sea-ice that is stimulated by light.</title>
        <authorList>
            <person name="Feng S."/>
            <person name="Powell S.M."/>
            <person name="Bowman J.P."/>
        </authorList>
    </citation>
    <scope>NUCLEOTIDE SEQUENCE [LARGE SCALE GENOMIC DNA]</scope>
    <source>
        <strain evidence="1">ATCC 700755</strain>
    </source>
</reference>